<reference evidence="3" key="2">
    <citation type="submission" date="2013-10" db="EMBL/GenBank/DDBJ databases">
        <authorList>
            <person name="Aslett M."/>
        </authorList>
    </citation>
    <scope>NUCLEOTIDE SEQUENCE</scope>
    <source>
        <strain evidence="3">Houghton</strain>
    </source>
</reference>
<dbReference type="Gene3D" id="3.30.1390.10">
    <property type="match status" value="1"/>
</dbReference>
<keyword evidence="3" id="KW-0645">Protease</keyword>
<dbReference type="GeneID" id="25269789"/>
<dbReference type="Pfam" id="PF02617">
    <property type="entry name" value="ClpS"/>
    <property type="match status" value="1"/>
</dbReference>
<keyword evidence="3" id="KW-0378">Hydrolase</keyword>
<dbReference type="InterPro" id="IPR014719">
    <property type="entry name" value="Ribosomal_bL12_C/ClpS-like"/>
</dbReference>
<proteinExistence type="predicted"/>
<evidence type="ECO:0000313" key="4">
    <source>
        <dbReference type="Proteomes" id="UP000018050"/>
    </source>
</evidence>
<reference evidence="3" key="1">
    <citation type="submission" date="2013-10" db="EMBL/GenBank/DDBJ databases">
        <title>Genomic analysis of the causative agents of coccidiosis in chickens.</title>
        <authorList>
            <person name="Reid A.J."/>
            <person name="Blake D."/>
            <person name="Billington K."/>
            <person name="Browne H."/>
            <person name="Dunn M."/>
            <person name="Hung S."/>
            <person name="Kawahara F."/>
            <person name="Miranda-Saavedra D."/>
            <person name="Mourier T."/>
            <person name="Nagra H."/>
            <person name="Otto T.D."/>
            <person name="Rawlings N."/>
            <person name="Sanchez A."/>
            <person name="Sanders M."/>
            <person name="Subramaniam C."/>
            <person name="Tay Y."/>
            <person name="Dear P."/>
            <person name="Doerig C."/>
            <person name="Gruber A."/>
            <person name="Parkinson J."/>
            <person name="Shirley M."/>
            <person name="Wan K.L."/>
            <person name="Berriman M."/>
            <person name="Tomley F."/>
            <person name="Pain A."/>
        </authorList>
    </citation>
    <scope>NUCLEOTIDE SEQUENCE</scope>
    <source>
        <strain evidence="3">Houghton</strain>
    </source>
</reference>
<dbReference type="PANTHER" id="PTHR33473:SF17">
    <property type="entry name" value="ATP-DEPENDENT CLP PROTEASE ADAPTER PROTEIN CLPS1, CHLOROPLASTIC"/>
    <property type="match status" value="1"/>
</dbReference>
<accession>U6GCH3</accession>
<dbReference type="Proteomes" id="UP000018050">
    <property type="component" value="Unassembled WGS sequence"/>
</dbReference>
<gene>
    <name evidence="3" type="ORF">EAH_00017190</name>
</gene>
<dbReference type="RefSeq" id="XP_013253146.1">
    <property type="nucleotide sequence ID" value="XM_013397692.1"/>
</dbReference>
<dbReference type="InterPro" id="IPR003769">
    <property type="entry name" value="ClpS_core"/>
</dbReference>
<dbReference type="AlphaFoldDB" id="U6GCH3"/>
<evidence type="ECO:0000256" key="1">
    <source>
        <dbReference type="SAM" id="MobiDB-lite"/>
    </source>
</evidence>
<dbReference type="InterPro" id="IPR022935">
    <property type="entry name" value="ClpS"/>
</dbReference>
<dbReference type="SUPFAM" id="SSF54736">
    <property type="entry name" value="ClpS-like"/>
    <property type="match status" value="1"/>
</dbReference>
<evidence type="ECO:0000259" key="2">
    <source>
        <dbReference type="Pfam" id="PF02617"/>
    </source>
</evidence>
<protein>
    <submittedName>
        <fullName evidence="3">ATP-dependent Clp protease adaptor domain-containing protein, putative</fullName>
    </submittedName>
</protein>
<dbReference type="PANTHER" id="PTHR33473">
    <property type="entry name" value="ATP-DEPENDENT CLP PROTEASE ADAPTER PROTEIN CLPS1, CHLOROPLASTIC"/>
    <property type="match status" value="1"/>
</dbReference>
<feature type="compositionally biased region" description="Basic and acidic residues" evidence="1">
    <location>
        <begin position="74"/>
        <end position="91"/>
    </location>
</feature>
<feature type="region of interest" description="Disordered" evidence="1">
    <location>
        <begin position="67"/>
        <end position="102"/>
    </location>
</feature>
<dbReference type="GO" id="GO:0030163">
    <property type="term" value="P:protein catabolic process"/>
    <property type="evidence" value="ECO:0007669"/>
    <property type="project" value="InterPro"/>
</dbReference>
<sequence>MSRSFNSPVYTGSRQQVNCTNAQGRREGLCLQGWQGDKTIGLSCTYTERKSAVFAANGAGHLARIPLSTKQLKRREQAEKRTAETSRVKEREEEEDKEGPEKRRKRIKDWRVVLHNDDIHTFECVENAITKVLPHISRARAYDIALHAHTNLKATIMLTWEEKATEVALVLFESFSYDVYAIVQVL</sequence>
<dbReference type="EMBL" id="HG670352">
    <property type="protein sequence ID" value="CDI76289.1"/>
    <property type="molecule type" value="Genomic_DNA"/>
</dbReference>
<name>U6GCH3_EIMAC</name>
<evidence type="ECO:0000313" key="3">
    <source>
        <dbReference type="EMBL" id="CDI76289.1"/>
    </source>
</evidence>
<dbReference type="VEuPathDB" id="ToxoDB:EAH_00017190"/>
<dbReference type="GO" id="GO:0008233">
    <property type="term" value="F:peptidase activity"/>
    <property type="evidence" value="ECO:0007669"/>
    <property type="project" value="UniProtKB-KW"/>
</dbReference>
<feature type="domain" description="Adaptor protein ClpS core" evidence="2">
    <location>
        <begin position="108"/>
        <end position="166"/>
    </location>
</feature>
<keyword evidence="4" id="KW-1185">Reference proteome</keyword>
<dbReference type="OrthoDB" id="5144at2759"/>
<dbReference type="GO" id="GO:0006508">
    <property type="term" value="P:proteolysis"/>
    <property type="evidence" value="ECO:0007669"/>
    <property type="project" value="UniProtKB-KW"/>
</dbReference>
<organism evidence="3 4">
    <name type="scientific">Eimeria acervulina</name>
    <name type="common">Coccidian parasite</name>
    <dbReference type="NCBI Taxonomy" id="5801"/>
    <lineage>
        <taxon>Eukaryota</taxon>
        <taxon>Sar</taxon>
        <taxon>Alveolata</taxon>
        <taxon>Apicomplexa</taxon>
        <taxon>Conoidasida</taxon>
        <taxon>Coccidia</taxon>
        <taxon>Eucoccidiorida</taxon>
        <taxon>Eimeriorina</taxon>
        <taxon>Eimeriidae</taxon>
        <taxon>Eimeria</taxon>
    </lineage>
</organism>